<comment type="catalytic activity">
    <reaction evidence="11">
        <text>dTTP + alpha-D-glucose 1-phosphate + H(+) = dTDP-alpha-D-glucose + diphosphate</text>
        <dbReference type="Rhea" id="RHEA:15225"/>
        <dbReference type="ChEBI" id="CHEBI:15378"/>
        <dbReference type="ChEBI" id="CHEBI:33019"/>
        <dbReference type="ChEBI" id="CHEBI:37568"/>
        <dbReference type="ChEBI" id="CHEBI:57477"/>
        <dbReference type="ChEBI" id="CHEBI:58601"/>
        <dbReference type="EC" id="2.7.7.24"/>
    </reaction>
</comment>
<comment type="caution">
    <text evidence="13">The sequence shown here is derived from an EMBL/GenBank/DDBJ whole genome shotgun (WGS) entry which is preliminary data.</text>
</comment>
<dbReference type="InterPro" id="IPR005907">
    <property type="entry name" value="G1P_thy_trans_s"/>
</dbReference>
<protein>
    <recommendedName>
        <fullName evidence="4">Glucose-1-phosphate thymidylyltransferase</fullName>
        <ecNumber evidence="3">2.7.7.24</ecNumber>
    </recommendedName>
    <alternativeName>
        <fullName evidence="10">dTDP-glucose pyrophosphorylase</fullName>
    </alternativeName>
    <alternativeName>
        <fullName evidence="9">dTDP-glucose synthase</fullName>
    </alternativeName>
</protein>
<evidence type="ECO:0000256" key="4">
    <source>
        <dbReference type="ARBA" id="ARBA00017654"/>
    </source>
</evidence>
<sequence>MKTFGVIPAAGLGTRLSPLAFSKEMFPIGYQKYRGSLRPCPVSQYLVESMKLANVKDVFFIINSSKTDILSYYLDGQRFGMNFSYLIQSKSNGMVHALAQATPWLPKQEDYLITFGMPDTLFKPDSLYKSLIQKIKDKPNADIILGVFPTKAWHKLGMTTLKEKKTDFQVVDIIDKPKVKPETDYAWGIAAWTSKFQKFLSDYVKNYTDTNELVLGDVFSTAMKEGFRIYAVKGESYLDTGTTEDLSKAIEKMNKTGGV</sequence>
<evidence type="ECO:0000256" key="10">
    <source>
        <dbReference type="ARBA" id="ARBA00032598"/>
    </source>
</evidence>
<dbReference type="Proteomes" id="UP001597458">
    <property type="component" value="Unassembled WGS sequence"/>
</dbReference>
<evidence type="ECO:0000256" key="8">
    <source>
        <dbReference type="ARBA" id="ARBA00022842"/>
    </source>
</evidence>
<dbReference type="PANTHER" id="PTHR43532">
    <property type="entry name" value="GLUCOSE-1-PHOSPHATE THYMIDYLYLTRANSFERASE"/>
    <property type="match status" value="1"/>
</dbReference>
<evidence type="ECO:0000256" key="7">
    <source>
        <dbReference type="ARBA" id="ARBA00022723"/>
    </source>
</evidence>
<proteinExistence type="inferred from homology"/>
<dbReference type="SUPFAM" id="SSF53448">
    <property type="entry name" value="Nucleotide-diphospho-sugar transferases"/>
    <property type="match status" value="1"/>
</dbReference>
<feature type="domain" description="Nucleotidyl transferase" evidence="12">
    <location>
        <begin position="5"/>
        <end position="254"/>
    </location>
</feature>
<evidence type="ECO:0000256" key="11">
    <source>
        <dbReference type="ARBA" id="ARBA00049336"/>
    </source>
</evidence>
<name>A0ABW5PMR4_9BACI</name>
<keyword evidence="14" id="KW-1185">Reference proteome</keyword>
<dbReference type="InterPro" id="IPR005835">
    <property type="entry name" value="NTP_transferase_dom"/>
</dbReference>
<dbReference type="EMBL" id="JBHUMR010000007">
    <property type="protein sequence ID" value="MFD2616321.1"/>
    <property type="molecule type" value="Genomic_DNA"/>
</dbReference>
<evidence type="ECO:0000259" key="12">
    <source>
        <dbReference type="Pfam" id="PF00483"/>
    </source>
</evidence>
<keyword evidence="5" id="KW-0808">Transferase</keyword>
<dbReference type="RefSeq" id="WP_181406368.1">
    <property type="nucleotide sequence ID" value="NZ_JBHUMR010000007.1"/>
</dbReference>
<evidence type="ECO:0000256" key="9">
    <source>
        <dbReference type="ARBA" id="ARBA00032492"/>
    </source>
</evidence>
<dbReference type="EC" id="2.7.7.24" evidence="3"/>
<dbReference type="Pfam" id="PF00483">
    <property type="entry name" value="NTP_transferase"/>
    <property type="match status" value="1"/>
</dbReference>
<evidence type="ECO:0000313" key="14">
    <source>
        <dbReference type="Proteomes" id="UP001597458"/>
    </source>
</evidence>
<dbReference type="InterPro" id="IPR029044">
    <property type="entry name" value="Nucleotide-diphossugar_trans"/>
</dbReference>
<evidence type="ECO:0000256" key="5">
    <source>
        <dbReference type="ARBA" id="ARBA00022679"/>
    </source>
</evidence>
<evidence type="ECO:0000256" key="1">
    <source>
        <dbReference type="ARBA" id="ARBA00001946"/>
    </source>
</evidence>
<keyword evidence="7" id="KW-0479">Metal-binding</keyword>
<dbReference type="Gene3D" id="3.90.550.10">
    <property type="entry name" value="Spore Coat Polysaccharide Biosynthesis Protein SpsA, Chain A"/>
    <property type="match status" value="1"/>
</dbReference>
<keyword evidence="6" id="KW-0548">Nucleotidyltransferase</keyword>
<accession>A0ABW5PMR4</accession>
<evidence type="ECO:0000313" key="13">
    <source>
        <dbReference type="EMBL" id="MFD2616321.1"/>
    </source>
</evidence>
<evidence type="ECO:0000256" key="2">
    <source>
        <dbReference type="ARBA" id="ARBA00010480"/>
    </source>
</evidence>
<evidence type="ECO:0000256" key="6">
    <source>
        <dbReference type="ARBA" id="ARBA00022695"/>
    </source>
</evidence>
<comment type="cofactor">
    <cofactor evidence="1">
        <name>Mg(2+)</name>
        <dbReference type="ChEBI" id="CHEBI:18420"/>
    </cofactor>
</comment>
<keyword evidence="8" id="KW-0460">Magnesium</keyword>
<gene>
    <name evidence="13" type="ORF">ACFSTF_03200</name>
</gene>
<reference evidence="14" key="1">
    <citation type="journal article" date="2019" name="Int. J. Syst. Evol. Microbiol.">
        <title>The Global Catalogue of Microorganisms (GCM) 10K type strain sequencing project: providing services to taxonomists for standard genome sequencing and annotation.</title>
        <authorList>
            <consortium name="The Broad Institute Genomics Platform"/>
            <consortium name="The Broad Institute Genome Sequencing Center for Infectious Disease"/>
            <person name="Wu L."/>
            <person name="Ma J."/>
        </authorList>
    </citation>
    <scope>NUCLEOTIDE SEQUENCE [LARGE SCALE GENOMIC DNA]</scope>
    <source>
        <strain evidence="14">TISTR 2241</strain>
    </source>
</reference>
<organism evidence="13 14">
    <name type="scientific">Terrilactibacillus laevilacticus</name>
    <dbReference type="NCBI Taxonomy" id="1380157"/>
    <lineage>
        <taxon>Bacteria</taxon>
        <taxon>Bacillati</taxon>
        <taxon>Bacillota</taxon>
        <taxon>Bacilli</taxon>
        <taxon>Bacillales</taxon>
        <taxon>Bacillaceae</taxon>
        <taxon>Terrilactibacillus</taxon>
    </lineage>
</organism>
<dbReference type="PANTHER" id="PTHR43532:SF1">
    <property type="entry name" value="GLUCOSE-1-PHOSPHATE THYMIDYLYLTRANSFERASE 1"/>
    <property type="match status" value="1"/>
</dbReference>
<evidence type="ECO:0000256" key="3">
    <source>
        <dbReference type="ARBA" id="ARBA00012461"/>
    </source>
</evidence>
<comment type="similarity">
    <text evidence="2">Belongs to the glucose-1-phosphate thymidylyltransferase family.</text>
</comment>